<dbReference type="AlphaFoldDB" id="A0A0R3SNT5"/>
<organism evidence="3">
    <name type="scientific">Hymenolepis diminuta</name>
    <name type="common">Rat tapeworm</name>
    <dbReference type="NCBI Taxonomy" id="6216"/>
    <lineage>
        <taxon>Eukaryota</taxon>
        <taxon>Metazoa</taxon>
        <taxon>Spiralia</taxon>
        <taxon>Lophotrochozoa</taxon>
        <taxon>Platyhelminthes</taxon>
        <taxon>Cestoda</taxon>
        <taxon>Eucestoda</taxon>
        <taxon>Cyclophyllidea</taxon>
        <taxon>Hymenolepididae</taxon>
        <taxon>Hymenolepis</taxon>
    </lineage>
</organism>
<evidence type="ECO:0000313" key="2">
    <source>
        <dbReference type="Proteomes" id="UP000274504"/>
    </source>
</evidence>
<accession>A0A0R3SNT5</accession>
<dbReference type="EMBL" id="UYSG01006237">
    <property type="protein sequence ID" value="VDL58916.1"/>
    <property type="molecule type" value="Genomic_DNA"/>
</dbReference>
<dbReference type="WBParaSite" id="HDID_0000660001-mRNA-1">
    <property type="protein sequence ID" value="HDID_0000660001-mRNA-1"/>
    <property type="gene ID" value="HDID_0000660001"/>
</dbReference>
<protein>
    <submittedName>
        <fullName evidence="1 3">Uncharacterized protein</fullName>
    </submittedName>
</protein>
<sequence>MSRCRCPGVMTDICVDRHLLAIAVSGSTIPTTTFEQCSGQS</sequence>
<reference evidence="1 2" key="2">
    <citation type="submission" date="2018-11" db="EMBL/GenBank/DDBJ databases">
        <authorList>
            <consortium name="Pathogen Informatics"/>
        </authorList>
    </citation>
    <scope>NUCLEOTIDE SEQUENCE [LARGE SCALE GENOMIC DNA]</scope>
</reference>
<evidence type="ECO:0000313" key="3">
    <source>
        <dbReference type="WBParaSite" id="HDID_0000660001-mRNA-1"/>
    </source>
</evidence>
<evidence type="ECO:0000313" key="1">
    <source>
        <dbReference type="EMBL" id="VDL58916.1"/>
    </source>
</evidence>
<proteinExistence type="predicted"/>
<dbReference type="Proteomes" id="UP000274504">
    <property type="component" value="Unassembled WGS sequence"/>
</dbReference>
<reference evidence="3" key="1">
    <citation type="submission" date="2017-02" db="UniProtKB">
        <authorList>
            <consortium name="WormBaseParasite"/>
        </authorList>
    </citation>
    <scope>IDENTIFICATION</scope>
</reference>
<name>A0A0R3SNT5_HYMDI</name>
<gene>
    <name evidence="1" type="ORF">HDID_LOCUS6598</name>
</gene>